<keyword evidence="3" id="KW-0408">Iron</keyword>
<feature type="domain" description="Rieske" evidence="5">
    <location>
        <begin position="5"/>
        <end position="99"/>
    </location>
</feature>
<reference evidence="6 7" key="2">
    <citation type="journal article" date="2011" name="Stand. Genomic Sci.">
        <title>Complete genome sequence of Isosphaera pallida type strain (IS1B).</title>
        <authorList>
            <consortium name="US DOE Joint Genome Institute (JGI-PGF)"/>
            <person name="Goker M."/>
            <person name="Cleland D."/>
            <person name="Saunders E."/>
            <person name="Lapidus A."/>
            <person name="Nolan M."/>
            <person name="Lucas S."/>
            <person name="Hammon N."/>
            <person name="Deshpande S."/>
            <person name="Cheng J.F."/>
            <person name="Tapia R."/>
            <person name="Han C."/>
            <person name="Goodwin L."/>
            <person name="Pitluck S."/>
            <person name="Liolios K."/>
            <person name="Pagani I."/>
            <person name="Ivanova N."/>
            <person name="Mavromatis K."/>
            <person name="Pati A."/>
            <person name="Chen A."/>
            <person name="Palaniappan K."/>
            <person name="Land M."/>
            <person name="Hauser L."/>
            <person name="Chang Y.J."/>
            <person name="Jeffries C.D."/>
            <person name="Detter J.C."/>
            <person name="Beck B."/>
            <person name="Woyke T."/>
            <person name="Bristow J."/>
            <person name="Eisen J.A."/>
            <person name="Markowitz V."/>
            <person name="Hugenholtz P."/>
            <person name="Kyrpides N.C."/>
            <person name="Klenk H.P."/>
        </authorList>
    </citation>
    <scope>NUCLEOTIDE SEQUENCE [LARGE SCALE GENOMIC DNA]</scope>
    <source>
        <strain evidence="7">ATCC 43644 / DSM 9630 / IS1B</strain>
    </source>
</reference>
<proteinExistence type="predicted"/>
<keyword evidence="1" id="KW-0001">2Fe-2S</keyword>
<dbReference type="KEGG" id="ipa:Isop_3097"/>
<gene>
    <name evidence="6" type="ordered locus">Isop_3097</name>
</gene>
<keyword evidence="7" id="KW-1185">Reference proteome</keyword>
<evidence type="ECO:0000313" key="6">
    <source>
        <dbReference type="EMBL" id="ADV63662.1"/>
    </source>
</evidence>
<evidence type="ECO:0000256" key="2">
    <source>
        <dbReference type="ARBA" id="ARBA00022723"/>
    </source>
</evidence>
<dbReference type="PANTHER" id="PTHR21496:SF23">
    <property type="entry name" value="3-PHENYLPROPIONATE_CINNAMIC ACID DIOXYGENASE FERREDOXIN SUBUNIT"/>
    <property type="match status" value="1"/>
</dbReference>
<dbReference type="Gene3D" id="2.102.10.10">
    <property type="entry name" value="Rieske [2Fe-2S] iron-sulphur domain"/>
    <property type="match status" value="1"/>
</dbReference>
<dbReference type="STRING" id="575540.Isop_3097"/>
<dbReference type="CDD" id="cd03528">
    <property type="entry name" value="Rieske_RO_ferredoxin"/>
    <property type="match status" value="1"/>
</dbReference>
<dbReference type="PROSITE" id="PS51296">
    <property type="entry name" value="RIESKE"/>
    <property type="match status" value="1"/>
</dbReference>
<dbReference type="EMBL" id="CP002353">
    <property type="protein sequence ID" value="ADV63662.1"/>
    <property type="molecule type" value="Genomic_DNA"/>
</dbReference>
<dbReference type="OrthoDB" id="9795104at2"/>
<evidence type="ECO:0000313" key="7">
    <source>
        <dbReference type="Proteomes" id="UP000008631"/>
    </source>
</evidence>
<dbReference type="AlphaFoldDB" id="E8R3F2"/>
<dbReference type="InterPro" id="IPR017941">
    <property type="entry name" value="Rieske_2Fe-2S"/>
</dbReference>
<dbReference type="InParanoid" id="E8R3F2"/>
<name>E8R3F2_ISOPI</name>
<dbReference type="Proteomes" id="UP000008631">
    <property type="component" value="Chromosome"/>
</dbReference>
<dbReference type="PANTHER" id="PTHR21496">
    <property type="entry name" value="FERREDOXIN-RELATED"/>
    <property type="match status" value="1"/>
</dbReference>
<evidence type="ECO:0000256" key="3">
    <source>
        <dbReference type="ARBA" id="ARBA00023004"/>
    </source>
</evidence>
<dbReference type="RefSeq" id="WP_013565950.1">
    <property type="nucleotide sequence ID" value="NC_014962.1"/>
</dbReference>
<sequence>MSEFVRLTTVAEVPPGEAREFEVDGRVIAVFNLHDRFVAVDGVCPHQGGPLADGEVENGVVTCPWHGWRFHLETGTCPDARRATIEVFPVKVEGDEILVALPQG</sequence>
<reference key="1">
    <citation type="submission" date="2010-11" db="EMBL/GenBank/DDBJ databases">
        <title>The complete sequence of chromosome of Isophaera pallida ATCC 43644.</title>
        <authorList>
            <consortium name="US DOE Joint Genome Institute (JGI-PGF)"/>
            <person name="Lucas S."/>
            <person name="Copeland A."/>
            <person name="Lapidus A."/>
            <person name="Bruce D."/>
            <person name="Goodwin L."/>
            <person name="Pitluck S."/>
            <person name="Kyrpides N."/>
            <person name="Mavromatis K."/>
            <person name="Pagani I."/>
            <person name="Ivanova N."/>
            <person name="Saunders E."/>
            <person name="Brettin T."/>
            <person name="Detter J.C."/>
            <person name="Han C."/>
            <person name="Tapia R."/>
            <person name="Land M."/>
            <person name="Hauser L."/>
            <person name="Markowitz V."/>
            <person name="Cheng J.-F."/>
            <person name="Hugenholtz P."/>
            <person name="Woyke T."/>
            <person name="Wu D."/>
            <person name="Eisen J.A."/>
        </authorList>
    </citation>
    <scope>NUCLEOTIDE SEQUENCE</scope>
    <source>
        <strain>ATCC 43644</strain>
    </source>
</reference>
<dbReference type="GO" id="GO:0051537">
    <property type="term" value="F:2 iron, 2 sulfur cluster binding"/>
    <property type="evidence" value="ECO:0007669"/>
    <property type="project" value="UniProtKB-KW"/>
</dbReference>
<protein>
    <submittedName>
        <fullName evidence="6">Rieske (2Fe-2S) iron-sulfur domain protein</fullName>
    </submittedName>
</protein>
<dbReference type="GO" id="GO:0046872">
    <property type="term" value="F:metal ion binding"/>
    <property type="evidence" value="ECO:0007669"/>
    <property type="project" value="UniProtKB-KW"/>
</dbReference>
<evidence type="ECO:0000259" key="5">
    <source>
        <dbReference type="PROSITE" id="PS51296"/>
    </source>
</evidence>
<dbReference type="SUPFAM" id="SSF50022">
    <property type="entry name" value="ISP domain"/>
    <property type="match status" value="1"/>
</dbReference>
<dbReference type="InterPro" id="IPR036922">
    <property type="entry name" value="Rieske_2Fe-2S_sf"/>
</dbReference>
<dbReference type="HOGENOM" id="CLU_055690_5_0_0"/>
<evidence type="ECO:0000256" key="1">
    <source>
        <dbReference type="ARBA" id="ARBA00022714"/>
    </source>
</evidence>
<dbReference type="eggNOG" id="COG2146">
    <property type="taxonomic scope" value="Bacteria"/>
</dbReference>
<organism evidence="6 7">
    <name type="scientific">Isosphaera pallida (strain ATCC 43644 / DSM 9630 / IS1B)</name>
    <dbReference type="NCBI Taxonomy" id="575540"/>
    <lineage>
        <taxon>Bacteria</taxon>
        <taxon>Pseudomonadati</taxon>
        <taxon>Planctomycetota</taxon>
        <taxon>Planctomycetia</taxon>
        <taxon>Isosphaerales</taxon>
        <taxon>Isosphaeraceae</taxon>
        <taxon>Isosphaera</taxon>
    </lineage>
</organism>
<keyword evidence="4" id="KW-0411">Iron-sulfur</keyword>
<keyword evidence="2" id="KW-0479">Metal-binding</keyword>
<dbReference type="Pfam" id="PF00355">
    <property type="entry name" value="Rieske"/>
    <property type="match status" value="1"/>
</dbReference>
<evidence type="ECO:0000256" key="4">
    <source>
        <dbReference type="ARBA" id="ARBA00023014"/>
    </source>
</evidence>
<accession>E8R3F2</accession>